<proteinExistence type="predicted"/>
<dbReference type="Gene3D" id="2.40.50.100">
    <property type="match status" value="1"/>
</dbReference>
<dbReference type="InterPro" id="IPR050465">
    <property type="entry name" value="UPF0194_transport"/>
</dbReference>
<dbReference type="Gene3D" id="2.40.30.170">
    <property type="match status" value="1"/>
</dbReference>
<comment type="subcellular location">
    <subcellularLocation>
        <location evidence="1">Cell envelope</location>
    </subcellularLocation>
</comment>
<sequence length="291" mass="32067">MNTKQKKKGKKRIVIWSMIFAAVIALISIVAFWPRGNNDFQEEKAQTGDIITYYSFSGVVEAKSRQNLSSQKEMHIDKIFVKEGDQVKKGDVLLKNGVGEQIKAEIDGEISRVYVKNNTHVLPGTQLIDIVDFDALQTNVKVDEYDLKNLKIGNKVDVTIQALGKEMKGTISRISKEATNENGVSYFTATIDLKNDKTIRVGMSAEAKILKEKAIGVTTLSMDAIRFDTKNKPYVLLPTEKGIPIKKYIHTGMNDGTTVEIKDGIGAGDVVIISAKEQGNSDAAMMHGGNQ</sequence>
<evidence type="ECO:0000313" key="4">
    <source>
        <dbReference type="EMBL" id="MED3563940.1"/>
    </source>
</evidence>
<evidence type="ECO:0000256" key="2">
    <source>
        <dbReference type="ARBA" id="ARBA00023054"/>
    </source>
</evidence>
<keyword evidence="3" id="KW-0472">Membrane</keyword>
<evidence type="ECO:0000256" key="1">
    <source>
        <dbReference type="ARBA" id="ARBA00004196"/>
    </source>
</evidence>
<feature type="transmembrane region" description="Helical" evidence="3">
    <location>
        <begin position="12"/>
        <end position="33"/>
    </location>
</feature>
<dbReference type="RefSeq" id="WP_327969040.1">
    <property type="nucleotide sequence ID" value="NZ_JARMQG010000242.1"/>
</dbReference>
<dbReference type="PANTHER" id="PTHR32347">
    <property type="entry name" value="EFFLUX SYSTEM COMPONENT YKNX-RELATED"/>
    <property type="match status" value="1"/>
</dbReference>
<dbReference type="SUPFAM" id="SSF51230">
    <property type="entry name" value="Single hybrid motif"/>
    <property type="match status" value="1"/>
</dbReference>
<organism evidence="4 5">
    <name type="scientific">Bacillus xiapuensis</name>
    <dbReference type="NCBI Taxonomy" id="2014075"/>
    <lineage>
        <taxon>Bacteria</taxon>
        <taxon>Bacillati</taxon>
        <taxon>Bacillota</taxon>
        <taxon>Bacilli</taxon>
        <taxon>Bacillales</taxon>
        <taxon>Bacillaceae</taxon>
        <taxon>Bacillus</taxon>
    </lineage>
</organism>
<keyword evidence="2" id="KW-0175">Coiled coil</keyword>
<evidence type="ECO:0000256" key="3">
    <source>
        <dbReference type="SAM" id="Phobius"/>
    </source>
</evidence>
<dbReference type="InterPro" id="IPR011053">
    <property type="entry name" value="Single_hybrid_motif"/>
</dbReference>
<evidence type="ECO:0000313" key="5">
    <source>
        <dbReference type="Proteomes" id="UP001330749"/>
    </source>
</evidence>
<reference evidence="4 5" key="1">
    <citation type="submission" date="2023-03" db="EMBL/GenBank/DDBJ databases">
        <title>Bacillus Genome Sequencing.</title>
        <authorList>
            <person name="Dunlap C."/>
        </authorList>
    </citation>
    <scope>NUCLEOTIDE SEQUENCE [LARGE SCALE GENOMIC DNA]</scope>
    <source>
        <strain evidence="4 5">B-14544</strain>
    </source>
</reference>
<keyword evidence="3" id="KW-1133">Transmembrane helix</keyword>
<protein>
    <submittedName>
        <fullName evidence="4">HlyD family efflux transporter periplasmic adaptor subunit</fullName>
    </submittedName>
</protein>
<dbReference type="Gene3D" id="2.40.420.20">
    <property type="match status" value="1"/>
</dbReference>
<accession>A0ABU6NCK4</accession>
<keyword evidence="3" id="KW-0812">Transmembrane</keyword>
<name>A0ABU6NCK4_9BACI</name>
<dbReference type="EMBL" id="JARMQG010000242">
    <property type="protein sequence ID" value="MED3563940.1"/>
    <property type="molecule type" value="Genomic_DNA"/>
</dbReference>
<dbReference type="Proteomes" id="UP001330749">
    <property type="component" value="Unassembled WGS sequence"/>
</dbReference>
<keyword evidence="5" id="KW-1185">Reference proteome</keyword>
<comment type="caution">
    <text evidence="4">The sequence shown here is derived from an EMBL/GenBank/DDBJ whole genome shotgun (WGS) entry which is preliminary data.</text>
</comment>
<gene>
    <name evidence="4" type="ORF">P4447_16060</name>
</gene>
<dbReference type="PANTHER" id="PTHR32347:SF14">
    <property type="entry name" value="EFFLUX SYSTEM COMPONENT YKNX-RELATED"/>
    <property type="match status" value="1"/>
</dbReference>